<name>A0A5N6SCW9_ASPPS</name>
<protein>
    <recommendedName>
        <fullName evidence="3">Fungal-specific transcription factor domain-containing protein</fullName>
    </recommendedName>
</protein>
<dbReference type="RefSeq" id="XP_031908631.1">
    <property type="nucleotide sequence ID" value="XM_032060908.1"/>
</dbReference>
<dbReference type="GeneID" id="43645118"/>
<dbReference type="PANTHER" id="PTHR38111:SF2">
    <property type="entry name" value="FINGER DOMAIN PROTEIN, PUTATIVE (AFU_ORTHOLOGUE AFUA_1G01560)-RELATED"/>
    <property type="match status" value="1"/>
</dbReference>
<dbReference type="AlphaFoldDB" id="A0A5N6SCW9"/>
<dbReference type="InterPro" id="IPR021858">
    <property type="entry name" value="Fun_TF"/>
</dbReference>
<evidence type="ECO:0008006" key="3">
    <source>
        <dbReference type="Google" id="ProtNLM"/>
    </source>
</evidence>
<dbReference type="PANTHER" id="PTHR38111">
    <property type="entry name" value="ZN(2)-C6 FUNGAL-TYPE DOMAIN-CONTAINING PROTEIN-RELATED"/>
    <property type="match status" value="1"/>
</dbReference>
<dbReference type="Proteomes" id="UP000325672">
    <property type="component" value="Unassembled WGS sequence"/>
</dbReference>
<gene>
    <name evidence="1" type="ORF">BDV38DRAFT_287604</name>
</gene>
<keyword evidence="2" id="KW-1185">Reference proteome</keyword>
<dbReference type="Pfam" id="PF11951">
    <property type="entry name" value="Fungal_trans_2"/>
    <property type="match status" value="1"/>
</dbReference>
<accession>A0A5N6SCW9</accession>
<reference evidence="1 2" key="1">
    <citation type="submission" date="2019-04" db="EMBL/GenBank/DDBJ databases">
        <title>Friends and foes A comparative genomics study of 23 Aspergillus species from section Flavi.</title>
        <authorList>
            <consortium name="DOE Joint Genome Institute"/>
            <person name="Kjaerbolling I."/>
            <person name="Vesth T."/>
            <person name="Frisvad J.C."/>
            <person name="Nybo J.L."/>
            <person name="Theobald S."/>
            <person name="Kildgaard S."/>
            <person name="Isbrandt T."/>
            <person name="Kuo A."/>
            <person name="Sato A."/>
            <person name="Lyhne E.K."/>
            <person name="Kogle M.E."/>
            <person name="Wiebenga A."/>
            <person name="Kun R.S."/>
            <person name="Lubbers R.J."/>
            <person name="Makela M.R."/>
            <person name="Barry K."/>
            <person name="Chovatia M."/>
            <person name="Clum A."/>
            <person name="Daum C."/>
            <person name="Haridas S."/>
            <person name="He G."/>
            <person name="LaButti K."/>
            <person name="Lipzen A."/>
            <person name="Mondo S."/>
            <person name="Riley R."/>
            <person name="Salamov A."/>
            <person name="Simmons B.A."/>
            <person name="Magnuson J.K."/>
            <person name="Henrissat B."/>
            <person name="Mortensen U.H."/>
            <person name="Larsen T.O."/>
            <person name="Devries R.P."/>
            <person name="Grigoriev I.V."/>
            <person name="Machida M."/>
            <person name="Baker S.E."/>
            <person name="Andersen M.R."/>
        </authorList>
    </citation>
    <scope>NUCLEOTIDE SEQUENCE [LARGE SCALE GENOMIC DNA]</scope>
    <source>
        <strain evidence="1 2">CBS 117625</strain>
    </source>
</reference>
<organism evidence="1 2">
    <name type="scientific">Aspergillus pseudotamarii</name>
    <dbReference type="NCBI Taxonomy" id="132259"/>
    <lineage>
        <taxon>Eukaryota</taxon>
        <taxon>Fungi</taxon>
        <taxon>Dikarya</taxon>
        <taxon>Ascomycota</taxon>
        <taxon>Pezizomycotina</taxon>
        <taxon>Eurotiomycetes</taxon>
        <taxon>Eurotiomycetidae</taxon>
        <taxon>Eurotiales</taxon>
        <taxon>Aspergillaceae</taxon>
        <taxon>Aspergillus</taxon>
        <taxon>Aspergillus subgen. Circumdati</taxon>
    </lineage>
</organism>
<evidence type="ECO:0000313" key="2">
    <source>
        <dbReference type="Proteomes" id="UP000325672"/>
    </source>
</evidence>
<sequence length="447" mass="49376">MCRKLGYTCPGYISSLVIVPFQPAGKSAPSKGTEWGKSDPRALAARRAMPVGMSMLTPDPVSISREYFLRRLVGSDPLPQRSGIPSLLCAFLDRALSVGSFQYECTKALTVSYHSMTALGSHGSAAGEAMKAYSHALRAVWKAIDQDSTTGPDILMSIMCLCLYENIVVTEPRSWIKHYKGISHLIEINGPEHYRNGRNRDILLAFRYTIIVSAGTLHQPCFLAEERWRKAMELTEDESRDILDTLLNIAVDIPGLLHGLNHLKDDRLLDRRNHAILKRSLEQTLTSLQQWQDTSFFRPNANNTSPPGSIAQTAPAIAFHHMALLLLEELCYLLEVPWLPSSPPLSGVIAGLDRLSTAHTRAQRKHALASEILSLAQRSIGDDTGVYGVLRFIMPLHVAHDHLLPASPETDAIGNLMNTVMAGQHGFYMARRHEGMYTSLLGSSSTT</sequence>
<evidence type="ECO:0000313" key="1">
    <source>
        <dbReference type="EMBL" id="KAE8132568.1"/>
    </source>
</evidence>
<dbReference type="EMBL" id="ML743630">
    <property type="protein sequence ID" value="KAE8132568.1"/>
    <property type="molecule type" value="Genomic_DNA"/>
</dbReference>
<proteinExistence type="predicted"/>
<dbReference type="OrthoDB" id="4494170at2759"/>
<dbReference type="InterPro" id="IPR053178">
    <property type="entry name" value="Osmoadaptation_assoc"/>
</dbReference>